<dbReference type="AlphaFoldDB" id="A0A8S1SEI9"/>
<proteinExistence type="predicted"/>
<name>A0A8S1SEI9_PAROT</name>
<keyword evidence="2" id="KW-1185">Reference proteome</keyword>
<comment type="caution">
    <text evidence="1">The sequence shown here is derived from an EMBL/GenBank/DDBJ whole genome shotgun (WGS) entry which is preliminary data.</text>
</comment>
<organism evidence="1 2">
    <name type="scientific">Paramecium octaurelia</name>
    <dbReference type="NCBI Taxonomy" id="43137"/>
    <lineage>
        <taxon>Eukaryota</taxon>
        <taxon>Sar</taxon>
        <taxon>Alveolata</taxon>
        <taxon>Ciliophora</taxon>
        <taxon>Intramacronucleata</taxon>
        <taxon>Oligohymenophorea</taxon>
        <taxon>Peniculida</taxon>
        <taxon>Parameciidae</taxon>
        <taxon>Paramecium</taxon>
    </lineage>
</organism>
<reference evidence="1" key="1">
    <citation type="submission" date="2021-01" db="EMBL/GenBank/DDBJ databases">
        <authorList>
            <consortium name="Genoscope - CEA"/>
            <person name="William W."/>
        </authorList>
    </citation>
    <scope>NUCLEOTIDE SEQUENCE</scope>
</reference>
<evidence type="ECO:0000313" key="1">
    <source>
        <dbReference type="EMBL" id="CAD8138695.1"/>
    </source>
</evidence>
<accession>A0A8S1SEI9</accession>
<evidence type="ECO:0000313" key="2">
    <source>
        <dbReference type="Proteomes" id="UP000683925"/>
    </source>
</evidence>
<dbReference type="EMBL" id="CAJJDP010000009">
    <property type="protein sequence ID" value="CAD8138695.1"/>
    <property type="molecule type" value="Genomic_DNA"/>
</dbReference>
<dbReference type="Proteomes" id="UP000683925">
    <property type="component" value="Unassembled WGS sequence"/>
</dbReference>
<protein>
    <submittedName>
        <fullName evidence="1">Uncharacterized protein</fullName>
    </submittedName>
</protein>
<gene>
    <name evidence="1" type="ORF">POCTA_138.1.T0100018</name>
</gene>
<sequence length="126" mass="15053">MRIIVLRIKDYQLQIKLKKCHITFQNAQTKQRSLIVSRQQVFTFKLWPLIHEVNYQPTQQLKFNKKILIDNIQENRSIKPQKSRLQQKGQAVLVLIQIEDQKQTQIDEIQVASSQGFEQSYKKQFN</sequence>